<organism evidence="1 2">
    <name type="scientific">Bacillus coahuilensis p1.1.43</name>
    <dbReference type="NCBI Taxonomy" id="1150625"/>
    <lineage>
        <taxon>Bacteria</taxon>
        <taxon>Bacillati</taxon>
        <taxon>Bacillota</taxon>
        <taxon>Bacilli</taxon>
        <taxon>Bacillales</taxon>
        <taxon>Bacillaceae</taxon>
        <taxon>Bacillus</taxon>
    </lineage>
</organism>
<reference evidence="1 2" key="1">
    <citation type="journal article" date="2016" name="Front. Microbiol.">
        <title>Microevolution Analysis of Bacillus coahuilensis Unveils Differences in Phosphorus Acquisition Strategies and Their Regulation.</title>
        <authorList>
            <person name="Gomez-Lunar Z."/>
            <person name="Hernandez-Gonzalez I."/>
            <person name="Rodriguez-Torres M.D."/>
            <person name="Souza V."/>
            <person name="Olmedo-Alvarez G."/>
        </authorList>
    </citation>
    <scope>NUCLEOTIDE SEQUENCE [LARGE SCALE GENOMIC DNA]</scope>
    <source>
        <strain evidence="2">p1.1.43</strain>
    </source>
</reference>
<dbReference type="RefSeq" id="WP_010171553.1">
    <property type="nucleotide sequence ID" value="NZ_LDYG01000021.1"/>
</dbReference>
<keyword evidence="2" id="KW-1185">Reference proteome</keyword>
<gene>
    <name evidence="1" type="ORF">Q75_04575</name>
</gene>
<dbReference type="EMBL" id="LDYG01000021">
    <property type="protein sequence ID" value="KUP07511.1"/>
    <property type="molecule type" value="Genomic_DNA"/>
</dbReference>
<dbReference type="PATRIC" id="fig|1150625.3.peg.958"/>
<name>A0A147KA32_9BACI</name>
<dbReference type="STRING" id="1150625.Q75_04575"/>
<accession>A0A147KA32</accession>
<sequence length="74" mass="8955">MDQKERKPHPFDQFLFRESGRESETFIPHEPENVENGQDDDLMKHLADLYESIEGLSPLFEQWYPTVKKWFLKE</sequence>
<evidence type="ECO:0000313" key="1">
    <source>
        <dbReference type="EMBL" id="KUP07511.1"/>
    </source>
</evidence>
<evidence type="ECO:0000313" key="2">
    <source>
        <dbReference type="Proteomes" id="UP000074108"/>
    </source>
</evidence>
<dbReference type="AlphaFoldDB" id="A0A147KA32"/>
<dbReference type="Proteomes" id="UP000074108">
    <property type="component" value="Unassembled WGS sequence"/>
</dbReference>
<comment type="caution">
    <text evidence="1">The sequence shown here is derived from an EMBL/GenBank/DDBJ whole genome shotgun (WGS) entry which is preliminary data.</text>
</comment>
<protein>
    <submittedName>
        <fullName evidence="1">Uncharacterized protein</fullName>
    </submittedName>
</protein>
<proteinExistence type="predicted"/>